<evidence type="ECO:0000256" key="6">
    <source>
        <dbReference type="RuleBase" id="RU362100"/>
    </source>
</evidence>
<comment type="pathway">
    <text evidence="1 6">Cofactor biosynthesis; (R)-pantothenate biosynthesis; (R)-pantoate from 3-methyl-2-oxobutanoate: step 1/2.</text>
</comment>
<organism evidence="8 9">
    <name type="scientific">Dimargaris verticillata</name>
    <dbReference type="NCBI Taxonomy" id="2761393"/>
    <lineage>
        <taxon>Eukaryota</taxon>
        <taxon>Fungi</taxon>
        <taxon>Fungi incertae sedis</taxon>
        <taxon>Zoopagomycota</taxon>
        <taxon>Kickxellomycotina</taxon>
        <taxon>Dimargaritomycetes</taxon>
        <taxon>Dimargaritales</taxon>
        <taxon>Dimargaritaceae</taxon>
        <taxon>Dimargaris</taxon>
    </lineage>
</organism>
<dbReference type="InterPro" id="IPR003700">
    <property type="entry name" value="Pantoate_hydroxy_MeTrfase"/>
</dbReference>
<evidence type="ECO:0000313" key="8">
    <source>
        <dbReference type="EMBL" id="KAJ1985283.1"/>
    </source>
</evidence>
<comment type="caution">
    <text evidence="8">The sequence shown here is derived from an EMBL/GenBank/DDBJ whole genome shotgun (WGS) entry which is preliminary data.</text>
</comment>
<dbReference type="PANTHER" id="PTHR20881">
    <property type="entry name" value="3-METHYL-2-OXOBUTANOATE HYDROXYMETHYLTRANSFERASE"/>
    <property type="match status" value="1"/>
</dbReference>
<dbReference type="GO" id="GO:0000287">
    <property type="term" value="F:magnesium ion binding"/>
    <property type="evidence" value="ECO:0007669"/>
    <property type="project" value="TreeGrafter"/>
</dbReference>
<proteinExistence type="inferred from homology"/>
<dbReference type="PANTHER" id="PTHR20881:SF0">
    <property type="entry name" value="3-METHYL-2-OXOBUTANOATE HYDROXYMETHYLTRANSFERASE"/>
    <property type="match status" value="1"/>
</dbReference>
<dbReference type="HAMAP" id="MF_00156">
    <property type="entry name" value="PanB"/>
    <property type="match status" value="1"/>
</dbReference>
<gene>
    <name evidence="8" type="primary">ECM31</name>
    <name evidence="8" type="ORF">H4R34_000103</name>
</gene>
<dbReference type="AlphaFoldDB" id="A0A9W8BB15"/>
<dbReference type="InterPro" id="IPR015813">
    <property type="entry name" value="Pyrv/PenolPyrv_kinase-like_dom"/>
</dbReference>
<dbReference type="GO" id="GO:0005739">
    <property type="term" value="C:mitochondrion"/>
    <property type="evidence" value="ECO:0007669"/>
    <property type="project" value="TreeGrafter"/>
</dbReference>
<dbReference type="OrthoDB" id="425211at2759"/>
<comment type="similarity">
    <text evidence="2 6">Belongs to the PanB family.</text>
</comment>
<dbReference type="EMBL" id="JANBQB010000002">
    <property type="protein sequence ID" value="KAJ1985283.1"/>
    <property type="molecule type" value="Genomic_DNA"/>
</dbReference>
<evidence type="ECO:0000256" key="5">
    <source>
        <dbReference type="ARBA" id="ARBA00049172"/>
    </source>
</evidence>
<keyword evidence="6" id="KW-0566">Pantothenate biosynthesis</keyword>
<dbReference type="Proteomes" id="UP001151582">
    <property type="component" value="Unassembled WGS sequence"/>
</dbReference>
<comment type="catalytic activity">
    <reaction evidence="5 6">
        <text>(6R)-5,10-methylene-5,6,7,8-tetrahydrofolate + 3-methyl-2-oxobutanoate + H2O = 2-dehydropantoate + (6S)-5,6,7,8-tetrahydrofolate</text>
        <dbReference type="Rhea" id="RHEA:11824"/>
        <dbReference type="ChEBI" id="CHEBI:11561"/>
        <dbReference type="ChEBI" id="CHEBI:11851"/>
        <dbReference type="ChEBI" id="CHEBI:15377"/>
        <dbReference type="ChEBI" id="CHEBI:15636"/>
        <dbReference type="ChEBI" id="CHEBI:57453"/>
        <dbReference type="EC" id="2.1.2.11"/>
    </reaction>
</comment>
<name>A0A9W8BB15_9FUNG</name>
<evidence type="ECO:0000256" key="1">
    <source>
        <dbReference type="ARBA" id="ARBA00005033"/>
    </source>
</evidence>
<dbReference type="NCBIfam" id="NF001452">
    <property type="entry name" value="PRK00311.1"/>
    <property type="match status" value="1"/>
</dbReference>
<protein>
    <recommendedName>
        <fullName evidence="3 6">3-methyl-2-oxobutanoate hydroxymethyltransferase</fullName>
        <ecNumber evidence="3 6">2.1.2.11</ecNumber>
    </recommendedName>
</protein>
<dbReference type="GO" id="GO:0003864">
    <property type="term" value="F:3-methyl-2-oxobutanoate hydroxymethyltransferase activity"/>
    <property type="evidence" value="ECO:0007669"/>
    <property type="project" value="UniProtKB-EC"/>
</dbReference>
<dbReference type="EC" id="2.1.2.11" evidence="3 6"/>
<evidence type="ECO:0000256" key="2">
    <source>
        <dbReference type="ARBA" id="ARBA00008676"/>
    </source>
</evidence>
<dbReference type="PIRSF" id="PIRSF000388">
    <property type="entry name" value="Pantoate_hydroxy_MeTrfase"/>
    <property type="match status" value="1"/>
</dbReference>
<sequence>MGAQRRTTAPPTGVRAYSSRPLDAPKPTPERKKVTVNTIHRLHQKRTPITVVTAYDYPTGMIVDRGQCDICLVGDSFAMVALGYESTASLTMDEMLHHCRATARGCKKAFKVADLPMGTYQLSPEQALASSFRVIKEGHMEAVKMEGGAEIAESVRRITQAGIPVMGHIGLTPQHEHALGGFRVQGKTAKKAEKVLTDALALQAAGCFSLVIECVPGPVAAKITSLLNIPTIGIGAGPDTSGQVLVIQDMLGVFDRFMPKFCKIYGQFGTAMSQAIHQYVTEVQDRTFPDPQQHTYPMASEEELEEWLRVIEHYKEK</sequence>
<keyword evidence="4 6" id="KW-0808">Transferase</keyword>
<dbReference type="GO" id="GO:0015940">
    <property type="term" value="P:pantothenate biosynthetic process"/>
    <property type="evidence" value="ECO:0007669"/>
    <property type="project" value="UniProtKB-KW"/>
</dbReference>
<reference evidence="8" key="1">
    <citation type="submission" date="2022-07" db="EMBL/GenBank/DDBJ databases">
        <title>Phylogenomic reconstructions and comparative analyses of Kickxellomycotina fungi.</title>
        <authorList>
            <person name="Reynolds N.K."/>
            <person name="Stajich J.E."/>
            <person name="Barry K."/>
            <person name="Grigoriev I.V."/>
            <person name="Crous P."/>
            <person name="Smith M.E."/>
        </authorList>
    </citation>
    <scope>NUCLEOTIDE SEQUENCE</scope>
    <source>
        <strain evidence="8">RSA 567</strain>
    </source>
</reference>
<dbReference type="Pfam" id="PF02548">
    <property type="entry name" value="Pantoate_transf"/>
    <property type="match status" value="1"/>
</dbReference>
<dbReference type="NCBIfam" id="TIGR00222">
    <property type="entry name" value="panB"/>
    <property type="match status" value="1"/>
</dbReference>
<comment type="function">
    <text evidence="6">Catalyzes the reversible reaction in which hydroxymethyl group from 5,10-methylenetetrahydrofolate is transferred onto alpha-ketoisovalerate to form ketopantoate.</text>
</comment>
<dbReference type="CDD" id="cd06557">
    <property type="entry name" value="KPHMT-like"/>
    <property type="match status" value="1"/>
</dbReference>
<keyword evidence="9" id="KW-1185">Reference proteome</keyword>
<evidence type="ECO:0000256" key="4">
    <source>
        <dbReference type="ARBA" id="ARBA00022679"/>
    </source>
</evidence>
<feature type="region of interest" description="Disordered" evidence="7">
    <location>
        <begin position="1"/>
        <end position="31"/>
    </location>
</feature>
<evidence type="ECO:0000313" key="9">
    <source>
        <dbReference type="Proteomes" id="UP001151582"/>
    </source>
</evidence>
<dbReference type="InterPro" id="IPR040442">
    <property type="entry name" value="Pyrv_kinase-like_dom_sf"/>
</dbReference>
<feature type="compositionally biased region" description="Polar residues" evidence="7">
    <location>
        <begin position="1"/>
        <end position="10"/>
    </location>
</feature>
<evidence type="ECO:0000256" key="3">
    <source>
        <dbReference type="ARBA" id="ARBA00012618"/>
    </source>
</evidence>
<dbReference type="Gene3D" id="3.20.20.60">
    <property type="entry name" value="Phosphoenolpyruvate-binding domains"/>
    <property type="match status" value="1"/>
</dbReference>
<evidence type="ECO:0000256" key="7">
    <source>
        <dbReference type="SAM" id="MobiDB-lite"/>
    </source>
</evidence>
<dbReference type="FunFam" id="3.20.20.60:FF:000003">
    <property type="entry name" value="3-methyl-2-oxobutanoate hydroxymethyltransferase"/>
    <property type="match status" value="1"/>
</dbReference>
<dbReference type="SUPFAM" id="SSF51621">
    <property type="entry name" value="Phosphoenolpyruvate/pyruvate domain"/>
    <property type="match status" value="1"/>
</dbReference>
<accession>A0A9W8BB15</accession>